<dbReference type="InterPro" id="IPR010177">
    <property type="entry name" value="Paired_CXXCH_1"/>
</dbReference>
<evidence type="ECO:0000259" key="3">
    <source>
        <dbReference type="Pfam" id="PF22678"/>
    </source>
</evidence>
<dbReference type="NCBIfam" id="TIGR03508">
    <property type="entry name" value="decahem_SO"/>
    <property type="match status" value="1"/>
</dbReference>
<dbReference type="EMBL" id="UOFR01000001">
    <property type="protein sequence ID" value="VAW90585.1"/>
    <property type="molecule type" value="Genomic_DNA"/>
</dbReference>
<dbReference type="Gene3D" id="3.90.10.10">
    <property type="entry name" value="Cytochrome C3"/>
    <property type="match status" value="1"/>
</dbReference>
<dbReference type="InterPro" id="IPR020015">
    <property type="entry name" value="Decahaem_cyt-c_DmsE"/>
</dbReference>
<dbReference type="Gene3D" id="1.10.287.3080">
    <property type="match status" value="1"/>
</dbReference>
<dbReference type="Gene3D" id="1.10.1130.10">
    <property type="entry name" value="Flavocytochrome C3, Chain A"/>
    <property type="match status" value="1"/>
</dbReference>
<dbReference type="InterPro" id="IPR036280">
    <property type="entry name" value="Multihaem_cyt_sf"/>
</dbReference>
<reference evidence="4" key="1">
    <citation type="submission" date="2018-06" db="EMBL/GenBank/DDBJ databases">
        <authorList>
            <person name="Zhirakovskaya E."/>
        </authorList>
    </citation>
    <scope>NUCLEOTIDE SEQUENCE</scope>
</reference>
<feature type="domain" description="Doubled CXXCH motif" evidence="2">
    <location>
        <begin position="236"/>
        <end position="273"/>
    </location>
</feature>
<gene>
    <name evidence="4" type="ORF">MNBD_GAMMA21-26</name>
</gene>
<evidence type="ECO:0000313" key="4">
    <source>
        <dbReference type="EMBL" id="VAW90585.1"/>
    </source>
</evidence>
<feature type="domain" description="Doubled CXXCH motif" evidence="2">
    <location>
        <begin position="189"/>
        <end position="229"/>
    </location>
</feature>
<protein>
    <submittedName>
        <fullName evidence="4">Decaheme cytochrome c MtrA</fullName>
    </submittedName>
</protein>
<accession>A0A3B0ZB10</accession>
<dbReference type="InterPro" id="IPR053875">
    <property type="entry name" value="Cytochrom_c_NrfB-like_dom"/>
</dbReference>
<dbReference type="Pfam" id="PF22678">
    <property type="entry name" value="Cytochrom_c_NrfB-like"/>
    <property type="match status" value="1"/>
</dbReference>
<evidence type="ECO:0000256" key="1">
    <source>
        <dbReference type="ARBA" id="ARBA00022729"/>
    </source>
</evidence>
<organism evidence="4">
    <name type="scientific">hydrothermal vent metagenome</name>
    <dbReference type="NCBI Taxonomy" id="652676"/>
    <lineage>
        <taxon>unclassified sequences</taxon>
        <taxon>metagenomes</taxon>
        <taxon>ecological metagenomes</taxon>
    </lineage>
</organism>
<sequence length="319" mass="35140">MITGLRIRYSILAGLTALVMLLSQGVLVADSSAKQKNQSYSKKGADTCLKCHDEDNEYPVMPIFKTKHGELNDPRAPMAKLQCETCHGPVGDHKKKAKKGKKKAPIRAFGKNAWTSTEEQNGVCLSCHNDHNRMNWSGSPHENESMACAECHVVHARKDPMLQARSQVEKCNACHLKQRAEFNRTSTHPVRFGKMRCTQCHNPHGSFSEYQLKATTKNELCFSCHAEKRGPLLWNHAPVTEDCTLCHSAHGSIHQALLKKRPPLLCQSCHAAAGHPSTAYSGNGLPSGSPNQFLLGKSCLNCHSQVHGSNHPSGVKLLR</sequence>
<proteinExistence type="predicted"/>
<evidence type="ECO:0000259" key="2">
    <source>
        <dbReference type="Pfam" id="PF09699"/>
    </source>
</evidence>
<dbReference type="NCBIfam" id="TIGR01905">
    <property type="entry name" value="paired_CXXCH_1"/>
    <property type="match status" value="2"/>
</dbReference>
<dbReference type="AlphaFoldDB" id="A0A3B0ZB10"/>
<dbReference type="GO" id="GO:0016491">
    <property type="term" value="F:oxidoreductase activity"/>
    <property type="evidence" value="ECO:0007669"/>
    <property type="project" value="TreeGrafter"/>
</dbReference>
<dbReference type="InterPro" id="IPR051829">
    <property type="entry name" value="Multiheme_Cytochr_ET"/>
</dbReference>
<name>A0A3B0ZB10_9ZZZZ</name>
<feature type="domain" description="Cytochrome c-type protein NrfB-like" evidence="3">
    <location>
        <begin position="83"/>
        <end position="164"/>
    </location>
</feature>
<dbReference type="PANTHER" id="PTHR35038:SF6">
    <property type="entry name" value="SURFACE LOCALIZED DECAHEME CYTOCHROME C LIPOPROTEIN"/>
    <property type="match status" value="1"/>
</dbReference>
<dbReference type="SUPFAM" id="SSF48695">
    <property type="entry name" value="Multiheme cytochromes"/>
    <property type="match status" value="1"/>
</dbReference>
<dbReference type="Pfam" id="PF09699">
    <property type="entry name" value="Paired_CXXCH_1"/>
    <property type="match status" value="2"/>
</dbReference>
<dbReference type="PANTHER" id="PTHR35038">
    <property type="entry name" value="DISSIMILATORY SULFITE REDUCTASE SIRA"/>
    <property type="match status" value="1"/>
</dbReference>
<keyword evidence="1" id="KW-0732">Signal</keyword>